<evidence type="ECO:0000313" key="4">
    <source>
        <dbReference type="Proteomes" id="UP000622610"/>
    </source>
</evidence>
<reference evidence="3" key="2">
    <citation type="submission" date="2020-09" db="EMBL/GenBank/DDBJ databases">
        <authorList>
            <person name="Sun Q."/>
            <person name="Sedlacek I."/>
        </authorList>
    </citation>
    <scope>NUCLEOTIDE SEQUENCE</scope>
    <source>
        <strain evidence="3">CCM 8433</strain>
    </source>
</reference>
<keyword evidence="4" id="KW-1185">Reference proteome</keyword>
<dbReference type="PANTHER" id="PTHR22946:SF9">
    <property type="entry name" value="POLYKETIDE TRANSFERASE AF380"/>
    <property type="match status" value="1"/>
</dbReference>
<dbReference type="InterPro" id="IPR050261">
    <property type="entry name" value="FrsA_esterase"/>
</dbReference>
<dbReference type="AlphaFoldDB" id="A0A917JGM7"/>
<dbReference type="EMBL" id="BMDT01000002">
    <property type="protein sequence ID" value="GGI64949.1"/>
    <property type="molecule type" value="Genomic_DNA"/>
</dbReference>
<dbReference type="Gene3D" id="3.40.50.1820">
    <property type="entry name" value="alpha/beta hydrolase"/>
    <property type="match status" value="1"/>
</dbReference>
<dbReference type="SUPFAM" id="SSF53474">
    <property type="entry name" value="alpha/beta-Hydrolases"/>
    <property type="match status" value="1"/>
</dbReference>
<dbReference type="InterPro" id="IPR029058">
    <property type="entry name" value="AB_hydrolase_fold"/>
</dbReference>
<dbReference type="GO" id="GO:0008236">
    <property type="term" value="F:serine-type peptidase activity"/>
    <property type="evidence" value="ECO:0007669"/>
    <property type="project" value="InterPro"/>
</dbReference>
<reference evidence="3" key="1">
    <citation type="journal article" date="2014" name="Int. J. Syst. Evol. Microbiol.">
        <title>Complete genome sequence of Corynebacterium casei LMG S-19264T (=DSM 44701T), isolated from a smear-ripened cheese.</title>
        <authorList>
            <consortium name="US DOE Joint Genome Institute (JGI-PGF)"/>
            <person name="Walter F."/>
            <person name="Albersmeier A."/>
            <person name="Kalinowski J."/>
            <person name="Ruckert C."/>
        </authorList>
    </citation>
    <scope>NUCLEOTIDE SEQUENCE</scope>
    <source>
        <strain evidence="3">CCM 8433</strain>
    </source>
</reference>
<sequence>MKLAIRKRKIGNIPILEVVDETKIYEPMPLIIYYHGWQTAKELVLTQGRKLAKQGFRVVLPDAANHGERKTELSPIPSLTFWNSIQSNLFEFSFIVDFFENLGVTTNQIGVGGVSMGGMTTAGLLTQHPEITAAACIMGSPAMIRYRERILYHANAAGFFLPHDYEQLLGWIDAYDLDSQIETLGERPFLIWHGTDDEKIPYEHIQDFVEKHPQENIEFVSEDERHLVRGATMDLVTDFFVEHLSTENQV</sequence>
<dbReference type="PANTHER" id="PTHR22946">
    <property type="entry name" value="DIENELACTONE HYDROLASE DOMAIN-CONTAINING PROTEIN-RELATED"/>
    <property type="match status" value="1"/>
</dbReference>
<dbReference type="GO" id="GO:0052689">
    <property type="term" value="F:carboxylic ester hydrolase activity"/>
    <property type="evidence" value="ECO:0007669"/>
    <property type="project" value="UniProtKB-ARBA"/>
</dbReference>
<evidence type="ECO:0000259" key="2">
    <source>
        <dbReference type="Pfam" id="PF00326"/>
    </source>
</evidence>
<evidence type="ECO:0000313" key="3">
    <source>
        <dbReference type="EMBL" id="GGI64949.1"/>
    </source>
</evidence>
<dbReference type="GO" id="GO:0006508">
    <property type="term" value="P:proteolysis"/>
    <property type="evidence" value="ECO:0007669"/>
    <property type="project" value="InterPro"/>
</dbReference>
<dbReference type="Proteomes" id="UP000622610">
    <property type="component" value="Unassembled WGS sequence"/>
</dbReference>
<organism evidence="3 4">
    <name type="scientific">Enterococcus alcedinis</name>
    <dbReference type="NCBI Taxonomy" id="1274384"/>
    <lineage>
        <taxon>Bacteria</taxon>
        <taxon>Bacillati</taxon>
        <taxon>Bacillota</taxon>
        <taxon>Bacilli</taxon>
        <taxon>Lactobacillales</taxon>
        <taxon>Enterococcaceae</taxon>
        <taxon>Enterococcus</taxon>
    </lineage>
</organism>
<dbReference type="InterPro" id="IPR001375">
    <property type="entry name" value="Peptidase_S9_cat"/>
</dbReference>
<protein>
    <recommendedName>
        <fullName evidence="2">Peptidase S9 prolyl oligopeptidase catalytic domain-containing protein</fullName>
    </recommendedName>
</protein>
<feature type="domain" description="Peptidase S9 prolyl oligopeptidase catalytic" evidence="2">
    <location>
        <begin position="103"/>
        <end position="229"/>
    </location>
</feature>
<proteinExistence type="predicted"/>
<dbReference type="Pfam" id="PF00326">
    <property type="entry name" value="Peptidase_S9"/>
    <property type="match status" value="1"/>
</dbReference>
<accession>A0A917JGM7</accession>
<name>A0A917JGM7_9ENTE</name>
<comment type="caution">
    <text evidence="3">The sequence shown here is derived from an EMBL/GenBank/DDBJ whole genome shotgun (WGS) entry which is preliminary data.</text>
</comment>
<keyword evidence="1" id="KW-0378">Hydrolase</keyword>
<evidence type="ECO:0000256" key="1">
    <source>
        <dbReference type="ARBA" id="ARBA00022801"/>
    </source>
</evidence>
<gene>
    <name evidence="3" type="ORF">GCM10011482_06030</name>
</gene>
<dbReference type="RefSeq" id="WP_188366796.1">
    <property type="nucleotide sequence ID" value="NZ_BMDT01000002.1"/>
</dbReference>